<feature type="non-terminal residue" evidence="1">
    <location>
        <position position="1"/>
    </location>
</feature>
<dbReference type="AlphaFoldDB" id="A0A9Q0BQE7"/>
<sequence>LIGILAGTNSVATLKRQPPTHELIRTRRTRRVLMIHGTHDLHNTQFLLPDNFRQQIVLSNLPSQKLITQRCPKCILKRGMDLFKFLIYFVKLNILIIRTR</sequence>
<comment type="caution">
    <text evidence="1">The sequence shown here is derived from an EMBL/GenBank/DDBJ whole genome shotgun (WGS) entry which is preliminary data.</text>
</comment>
<feature type="non-terminal residue" evidence="1">
    <location>
        <position position="100"/>
    </location>
</feature>
<evidence type="ECO:0000313" key="1">
    <source>
        <dbReference type="EMBL" id="KAI8040907.1"/>
    </source>
</evidence>
<keyword evidence="2" id="KW-1185">Reference proteome</keyword>
<proteinExistence type="predicted"/>
<dbReference type="EMBL" id="JAMKOV010000004">
    <property type="protein sequence ID" value="KAI8040907.1"/>
    <property type="molecule type" value="Genomic_DNA"/>
</dbReference>
<protein>
    <submittedName>
        <fullName evidence="1">Uncharacterized protein</fullName>
    </submittedName>
</protein>
<name>A0A9Q0BQE7_9MUSC</name>
<organism evidence="1 2">
    <name type="scientific">Drosophila gunungcola</name>
    <name type="common">fruit fly</name>
    <dbReference type="NCBI Taxonomy" id="103775"/>
    <lineage>
        <taxon>Eukaryota</taxon>
        <taxon>Metazoa</taxon>
        <taxon>Ecdysozoa</taxon>
        <taxon>Arthropoda</taxon>
        <taxon>Hexapoda</taxon>
        <taxon>Insecta</taxon>
        <taxon>Pterygota</taxon>
        <taxon>Neoptera</taxon>
        <taxon>Endopterygota</taxon>
        <taxon>Diptera</taxon>
        <taxon>Brachycera</taxon>
        <taxon>Muscomorpha</taxon>
        <taxon>Ephydroidea</taxon>
        <taxon>Drosophilidae</taxon>
        <taxon>Drosophila</taxon>
        <taxon>Sophophora</taxon>
    </lineage>
</organism>
<gene>
    <name evidence="1" type="ORF">M5D96_006850</name>
</gene>
<reference evidence="1" key="1">
    <citation type="journal article" date="2023" name="Genome Biol. Evol.">
        <title>Long-read-based Genome Assembly of Drosophila gunungcola Reveals Fewer Chemosensory Genes in Flower-breeding Species.</title>
        <authorList>
            <person name="Negi A."/>
            <person name="Liao B.Y."/>
            <person name="Yeh S.D."/>
        </authorList>
    </citation>
    <scope>NUCLEOTIDE SEQUENCE</scope>
    <source>
        <strain evidence="1">Sukarami</strain>
    </source>
</reference>
<evidence type="ECO:0000313" key="2">
    <source>
        <dbReference type="Proteomes" id="UP001059596"/>
    </source>
</evidence>
<accession>A0A9Q0BQE7</accession>
<dbReference type="Proteomes" id="UP001059596">
    <property type="component" value="Unassembled WGS sequence"/>
</dbReference>